<dbReference type="EMBL" id="BMNT01000053">
    <property type="protein sequence ID" value="GGL16298.1"/>
    <property type="molecule type" value="Genomic_DNA"/>
</dbReference>
<reference evidence="2" key="1">
    <citation type="journal article" date="2014" name="Int. J. Syst. Evol. Microbiol.">
        <title>Complete genome sequence of Corynebacterium casei LMG S-19264T (=DSM 44701T), isolated from a smear-ripened cheese.</title>
        <authorList>
            <consortium name="US DOE Joint Genome Institute (JGI-PGF)"/>
            <person name="Walter F."/>
            <person name="Albersmeier A."/>
            <person name="Kalinowski J."/>
            <person name="Ruckert C."/>
        </authorList>
    </citation>
    <scope>NUCLEOTIDE SEQUENCE</scope>
    <source>
        <strain evidence="2">JCM 13064</strain>
    </source>
</reference>
<feature type="region of interest" description="Disordered" evidence="1">
    <location>
        <begin position="42"/>
        <end position="98"/>
    </location>
</feature>
<dbReference type="AlphaFoldDB" id="A0A917RMX3"/>
<sequence length="98" mass="10448">MGSMVLSGRFTVGSLLLPLCYKAPTVFTFGTGGLCALRSRRRGEVRRGAPTGRDVSSHAYAPGRHRWVAVPSGRPRPSGGQTRAAARLGASRTPTVRR</sequence>
<protein>
    <submittedName>
        <fullName evidence="2">Uncharacterized protein</fullName>
    </submittedName>
</protein>
<organism evidence="2 3">
    <name type="scientific">Sphaerisporangium melleum</name>
    <dbReference type="NCBI Taxonomy" id="321316"/>
    <lineage>
        <taxon>Bacteria</taxon>
        <taxon>Bacillati</taxon>
        <taxon>Actinomycetota</taxon>
        <taxon>Actinomycetes</taxon>
        <taxon>Streptosporangiales</taxon>
        <taxon>Streptosporangiaceae</taxon>
        <taxon>Sphaerisporangium</taxon>
    </lineage>
</organism>
<comment type="caution">
    <text evidence="2">The sequence shown here is derived from an EMBL/GenBank/DDBJ whole genome shotgun (WGS) entry which is preliminary data.</text>
</comment>
<gene>
    <name evidence="2" type="ORF">GCM10007964_67850</name>
</gene>
<keyword evidence="3" id="KW-1185">Reference proteome</keyword>
<name>A0A917RMX3_9ACTN</name>
<evidence type="ECO:0000256" key="1">
    <source>
        <dbReference type="SAM" id="MobiDB-lite"/>
    </source>
</evidence>
<dbReference type="Proteomes" id="UP000645217">
    <property type="component" value="Unassembled WGS sequence"/>
</dbReference>
<evidence type="ECO:0000313" key="3">
    <source>
        <dbReference type="Proteomes" id="UP000645217"/>
    </source>
</evidence>
<proteinExistence type="predicted"/>
<reference evidence="2" key="2">
    <citation type="submission" date="2020-09" db="EMBL/GenBank/DDBJ databases">
        <authorList>
            <person name="Sun Q."/>
            <person name="Ohkuma M."/>
        </authorList>
    </citation>
    <scope>NUCLEOTIDE SEQUENCE</scope>
    <source>
        <strain evidence="2">JCM 13064</strain>
    </source>
</reference>
<evidence type="ECO:0000313" key="2">
    <source>
        <dbReference type="EMBL" id="GGL16298.1"/>
    </source>
</evidence>
<accession>A0A917RMX3</accession>